<dbReference type="PROSITE" id="PS00455">
    <property type="entry name" value="AMP_BINDING"/>
    <property type="match status" value="1"/>
</dbReference>
<dbReference type="InterPro" id="IPR025110">
    <property type="entry name" value="AMP-bd_C"/>
</dbReference>
<dbReference type="EMBL" id="JAMJPJ010000029">
    <property type="protein sequence ID" value="MCL7931124.1"/>
    <property type="molecule type" value="Genomic_DNA"/>
</dbReference>
<keyword evidence="2" id="KW-0596">Phosphopantetheine</keyword>
<dbReference type="InterPro" id="IPR006162">
    <property type="entry name" value="Ppantetheine_attach_site"/>
</dbReference>
<dbReference type="Gene3D" id="3.30.559.30">
    <property type="entry name" value="Nonribosomal peptide synthetase, condensation domain"/>
    <property type="match status" value="1"/>
</dbReference>
<dbReference type="Gene3D" id="3.40.50.980">
    <property type="match status" value="2"/>
</dbReference>
<evidence type="ECO:0000313" key="6">
    <source>
        <dbReference type="Proteomes" id="UP001165308"/>
    </source>
</evidence>
<dbReference type="CDD" id="cd17649">
    <property type="entry name" value="A_NRPS_PvdJ-like"/>
    <property type="match status" value="1"/>
</dbReference>
<organism evidence="5 6">
    <name type="scientific">Halomonas llamarensis</name>
    <dbReference type="NCBI Taxonomy" id="2945104"/>
    <lineage>
        <taxon>Bacteria</taxon>
        <taxon>Pseudomonadati</taxon>
        <taxon>Pseudomonadota</taxon>
        <taxon>Gammaproteobacteria</taxon>
        <taxon>Oceanospirillales</taxon>
        <taxon>Halomonadaceae</taxon>
        <taxon>Halomonas</taxon>
    </lineage>
</organism>
<accession>A0ABT0STF8</accession>
<dbReference type="InterPro" id="IPR010071">
    <property type="entry name" value="AA_adenyl_dom"/>
</dbReference>
<dbReference type="Gene3D" id="3.30.300.30">
    <property type="match status" value="1"/>
</dbReference>
<dbReference type="SUPFAM" id="SSF47336">
    <property type="entry name" value="ACP-like"/>
    <property type="match status" value="1"/>
</dbReference>
<dbReference type="InterPro" id="IPR020806">
    <property type="entry name" value="PKS_PP-bd"/>
</dbReference>
<dbReference type="InterPro" id="IPR009081">
    <property type="entry name" value="PP-bd_ACP"/>
</dbReference>
<dbReference type="SUPFAM" id="SSF56801">
    <property type="entry name" value="Acetyl-CoA synthetase-like"/>
    <property type="match status" value="1"/>
</dbReference>
<evidence type="ECO:0000259" key="4">
    <source>
        <dbReference type="PROSITE" id="PS50075"/>
    </source>
</evidence>
<dbReference type="InterPro" id="IPR023213">
    <property type="entry name" value="CAT-like_dom_sf"/>
</dbReference>
<dbReference type="Gene3D" id="2.30.38.10">
    <property type="entry name" value="Luciferase, Domain 3"/>
    <property type="match status" value="1"/>
</dbReference>
<dbReference type="InterPro" id="IPR020845">
    <property type="entry name" value="AMP-binding_CS"/>
</dbReference>
<evidence type="ECO:0000256" key="2">
    <source>
        <dbReference type="ARBA" id="ARBA00022450"/>
    </source>
</evidence>
<dbReference type="SMART" id="SM00823">
    <property type="entry name" value="PKS_PP"/>
    <property type="match status" value="1"/>
</dbReference>
<dbReference type="CDD" id="cd19531">
    <property type="entry name" value="LCL_NRPS-like"/>
    <property type="match status" value="1"/>
</dbReference>
<dbReference type="PROSITE" id="PS00012">
    <property type="entry name" value="PHOSPHOPANTETHEINE"/>
    <property type="match status" value="1"/>
</dbReference>
<reference evidence="5" key="1">
    <citation type="submission" date="2022-05" db="EMBL/GenBank/DDBJ databases">
        <title>Halomonas geminus sp. nov. and Halomonas llamarensis sp. nov. isolated from high-altitude salars of the Atacama Desert.</title>
        <authorList>
            <person name="Hintersatz C."/>
            <person name="Rojas L.A."/>
            <person name="Wei T.-S."/>
            <person name="Kutschke S."/>
            <person name="Lehmann F."/>
            <person name="Jain R."/>
            <person name="Pollmann K."/>
        </authorList>
    </citation>
    <scope>NUCLEOTIDE SEQUENCE</scope>
    <source>
        <strain evidence="5">ATCHA</strain>
    </source>
</reference>
<dbReference type="Gene3D" id="3.30.559.10">
    <property type="entry name" value="Chloramphenicol acetyltransferase-like domain"/>
    <property type="match status" value="1"/>
</dbReference>
<feature type="domain" description="Carrier" evidence="4">
    <location>
        <begin position="1011"/>
        <end position="1086"/>
    </location>
</feature>
<dbReference type="Pfam" id="PF13193">
    <property type="entry name" value="AMP-binding_C"/>
    <property type="match status" value="1"/>
</dbReference>
<dbReference type="Pfam" id="PF00550">
    <property type="entry name" value="PP-binding"/>
    <property type="match status" value="1"/>
</dbReference>
<evidence type="ECO:0000313" key="5">
    <source>
        <dbReference type="EMBL" id="MCL7931124.1"/>
    </source>
</evidence>
<dbReference type="Gene3D" id="1.10.1200.10">
    <property type="entry name" value="ACP-like"/>
    <property type="match status" value="1"/>
</dbReference>
<comment type="caution">
    <text evidence="5">The sequence shown here is derived from an EMBL/GenBank/DDBJ whole genome shotgun (WGS) entry which is preliminary data.</text>
</comment>
<sequence>MELNKRAIAERFSQLTRDKQSAFLETLRREDIDFAQLPIVPRSEREHFALSYAQWRQWFLWCLDSESGGYHITGAMRLKGTLDRTALRDSFTALVARHEALRTVFHDDGADGVVQVVRAESDFALQELDLSGVVAGERDAAAEEAVARLCDTPFDLQWGPLLRVGVLRLTDEEHVLVVVMHHIVSDGWSVQLIVDEFAADYRSRVTGEAWHPPALPIQYADYALWQRHWMEAGEQARQLAYWQAALGNEHPVLQLPTDHGRRRQGGNRAARHTALLPESLVQGLRHRAQEQGATLFMILLAGFQALLYRYTGQEEIRVGVPIANRHRAETAGVVGLFVNTQVLRNRVEGRATLGEVLERAKHAAVEAQDYQDLPFEQLVERLQPERHLDHHPLFQVMFNHQRHDTGGLRQLPALEVEQYPLGARVTHFELTLDTLEREDGGVEANFTYAAERFEAATMERLADHFRGLLERLVVSPEQSLGDMELLEEAEQQQLVPWSGQAQCYSDVEPIPREIERQAASRPEATAVVCGAEHLSFAEFEARANRLAHWLRRRDVGPDVRVGVGLARGVDLLVALYGVLKAGGAYVPLDPDYPAERLRYMQADAGIRLLLSHGEVLDHLPLVEGVEAIDLDRQDLTAESATPPPLTIHSQQLAYLIYTSGSTGTPKGVAVAHGALAMHCQSIADRYELTADDRELHFLSISFDGAHERWLSPLSRGARVVLRDQSLWSVQQTYDCLLDEGITVAAFPPSYLRQLAEWAEHQGRPPGVKTYCFAGEAFDRGMLRHAIAALQPDWVINGYGPTETVVTPTLWRAAAEEADFTSAYAPIGDLVGDRQGYVLDGNLNRVPPGMTGELYLGGCLARGYLDRPGTTAERFVPHPFADGERLYRTGDRVRLNVDRHLEYLGRLDQQIKLRGFRIELGEVEAALQSSEEVEEAVAGVCDMVSGQQLVGYVAGARASESDVKAHLSRSLPDYMIPSQVMVLERLPRLPNGKVDRGSLPQPMVSRDDRHEAPEGEAEAVLAMIWSEVLGIEQIGRHDNFFELGGHSLLAVQLVSRIQESRYADVTVLDIFRYPTLVAMAERVSTKSRHDTIDQSLENIDAFMDSLDEMS</sequence>
<dbReference type="PANTHER" id="PTHR45527:SF1">
    <property type="entry name" value="FATTY ACID SYNTHASE"/>
    <property type="match status" value="1"/>
</dbReference>
<dbReference type="InterPro" id="IPR036736">
    <property type="entry name" value="ACP-like_sf"/>
</dbReference>
<protein>
    <submittedName>
        <fullName evidence="5">Amino acid adenylation domain-containing protein</fullName>
    </submittedName>
</protein>
<dbReference type="InterPro" id="IPR001242">
    <property type="entry name" value="Condensation_dom"/>
</dbReference>
<comment type="cofactor">
    <cofactor evidence="1">
        <name>pantetheine 4'-phosphate</name>
        <dbReference type="ChEBI" id="CHEBI:47942"/>
    </cofactor>
</comment>
<dbReference type="Proteomes" id="UP001165308">
    <property type="component" value="Unassembled WGS sequence"/>
</dbReference>
<keyword evidence="3" id="KW-0597">Phosphoprotein</keyword>
<dbReference type="Pfam" id="PF00668">
    <property type="entry name" value="Condensation"/>
    <property type="match status" value="1"/>
</dbReference>
<dbReference type="NCBIfam" id="TIGR01733">
    <property type="entry name" value="AA-adenyl-dom"/>
    <property type="match status" value="1"/>
</dbReference>
<dbReference type="InterPro" id="IPR000873">
    <property type="entry name" value="AMP-dep_synth/lig_dom"/>
</dbReference>
<gene>
    <name evidence="5" type="ORF">M8006_14240</name>
</gene>
<dbReference type="InterPro" id="IPR045851">
    <property type="entry name" value="AMP-bd_C_sf"/>
</dbReference>
<dbReference type="RefSeq" id="WP_250083310.1">
    <property type="nucleotide sequence ID" value="NZ_JAMJPJ010000029.1"/>
</dbReference>
<evidence type="ECO:0000256" key="3">
    <source>
        <dbReference type="ARBA" id="ARBA00022553"/>
    </source>
</evidence>
<name>A0ABT0STF8_9GAMM</name>
<dbReference type="PANTHER" id="PTHR45527">
    <property type="entry name" value="NONRIBOSOMAL PEPTIDE SYNTHETASE"/>
    <property type="match status" value="1"/>
</dbReference>
<dbReference type="Pfam" id="PF00501">
    <property type="entry name" value="AMP-binding"/>
    <property type="match status" value="1"/>
</dbReference>
<dbReference type="PROSITE" id="PS50075">
    <property type="entry name" value="CARRIER"/>
    <property type="match status" value="1"/>
</dbReference>
<proteinExistence type="predicted"/>
<evidence type="ECO:0000256" key="1">
    <source>
        <dbReference type="ARBA" id="ARBA00001957"/>
    </source>
</evidence>
<dbReference type="SUPFAM" id="SSF52777">
    <property type="entry name" value="CoA-dependent acyltransferases"/>
    <property type="match status" value="2"/>
</dbReference>
<keyword evidence="6" id="KW-1185">Reference proteome</keyword>